<gene>
    <name evidence="2" type="ORF">M231_06565</name>
</gene>
<evidence type="ECO:0000313" key="3">
    <source>
        <dbReference type="Proteomes" id="UP000289152"/>
    </source>
</evidence>
<protein>
    <submittedName>
        <fullName evidence="2">Uncharacterized protein</fullName>
    </submittedName>
</protein>
<proteinExistence type="predicted"/>
<dbReference type="EMBL" id="SDIL01000106">
    <property type="protein sequence ID" value="RXK36160.1"/>
    <property type="molecule type" value="Genomic_DNA"/>
</dbReference>
<dbReference type="Proteomes" id="UP000289152">
    <property type="component" value="Unassembled WGS sequence"/>
</dbReference>
<comment type="caution">
    <text evidence="2">The sequence shown here is derived from an EMBL/GenBank/DDBJ whole genome shotgun (WGS) entry which is preliminary data.</text>
</comment>
<keyword evidence="3" id="KW-1185">Reference proteome</keyword>
<feature type="region of interest" description="Disordered" evidence="1">
    <location>
        <begin position="1"/>
        <end position="29"/>
    </location>
</feature>
<name>A0A4V1M3A2_TREME</name>
<dbReference type="InParanoid" id="A0A4V1M3A2"/>
<accession>A0A4V1M3A2</accession>
<evidence type="ECO:0000313" key="2">
    <source>
        <dbReference type="EMBL" id="RXK36160.1"/>
    </source>
</evidence>
<feature type="compositionally biased region" description="Polar residues" evidence="1">
    <location>
        <begin position="1"/>
        <end position="28"/>
    </location>
</feature>
<dbReference type="AlphaFoldDB" id="A0A4V1M3A2"/>
<evidence type="ECO:0000256" key="1">
    <source>
        <dbReference type="SAM" id="MobiDB-lite"/>
    </source>
</evidence>
<reference evidence="2 3" key="1">
    <citation type="submission" date="2016-06" db="EMBL/GenBank/DDBJ databases">
        <title>Evolution of pathogenesis and genome organization in the Tremellales.</title>
        <authorList>
            <person name="Cuomo C."/>
            <person name="Litvintseva A."/>
            <person name="Heitman J."/>
            <person name="Chen Y."/>
            <person name="Sun S."/>
            <person name="Springer D."/>
            <person name="Dromer F."/>
            <person name="Young S."/>
            <person name="Zeng Q."/>
            <person name="Chapman S."/>
            <person name="Gujja S."/>
            <person name="Saif S."/>
            <person name="Birren B."/>
        </authorList>
    </citation>
    <scope>NUCLEOTIDE SEQUENCE [LARGE SCALE GENOMIC DNA]</scope>
    <source>
        <strain evidence="2 3">ATCC 28783</strain>
    </source>
</reference>
<organism evidence="2 3">
    <name type="scientific">Tremella mesenterica</name>
    <name type="common">Jelly fungus</name>
    <dbReference type="NCBI Taxonomy" id="5217"/>
    <lineage>
        <taxon>Eukaryota</taxon>
        <taxon>Fungi</taxon>
        <taxon>Dikarya</taxon>
        <taxon>Basidiomycota</taxon>
        <taxon>Agaricomycotina</taxon>
        <taxon>Tremellomycetes</taxon>
        <taxon>Tremellales</taxon>
        <taxon>Tremellaceae</taxon>
        <taxon>Tremella</taxon>
    </lineage>
</organism>
<sequence>MITSATNIGPTLQHPEVTNSQTQLQESEAQFPRSVHGLHLVAARTRKNKQENIVSVQALVNRAKQTATLVTELMPFAGEELTRFHQKFKPEWLERATVMLTVEFNTPRTSICTDNAAIQQAKHPALLAAALTIYFGVQTGVGKKLFDRRSRLLSKYNTYQSGQKGVQSLTRTDTVSFESLFLLDYLHFFYPGSTDEAEKWAEDCRSAVTSTSRGG</sequence>